<proteinExistence type="predicted"/>
<dbReference type="Proteomes" id="UP000229529">
    <property type="component" value="Unassembled WGS sequence"/>
</dbReference>
<protein>
    <submittedName>
        <fullName evidence="1">Histidine--tRNA ligase</fullName>
    </submittedName>
</protein>
<evidence type="ECO:0000313" key="2">
    <source>
        <dbReference type="Proteomes" id="UP000229529"/>
    </source>
</evidence>
<reference evidence="1" key="1">
    <citation type="submission" date="2017-09" db="EMBL/GenBank/DDBJ databases">
        <authorList>
            <person name="Campbell M.A."/>
            <person name="Lukasik P."/>
            <person name="Simon C."/>
            <person name="McCutcheon J.P."/>
        </authorList>
    </citation>
    <scope>NUCLEOTIDE SEQUENCE [LARGE SCALE GENOMIC DNA]</scope>
    <source>
        <strain evidence="1">ALECUR</strain>
    </source>
</reference>
<dbReference type="EMBL" id="NXGS01000006">
    <property type="protein sequence ID" value="PIM96594.1"/>
    <property type="molecule type" value="Genomic_DNA"/>
</dbReference>
<dbReference type="PANTHER" id="PTHR11476">
    <property type="entry name" value="HISTIDYL-TRNA SYNTHETASE"/>
    <property type="match status" value="1"/>
</dbReference>
<keyword evidence="2" id="KW-1185">Reference proteome</keyword>
<keyword evidence="1" id="KW-0436">Ligase</keyword>
<organism evidence="1 2">
    <name type="scientific">Candidatus Hodgkinia cicadicola</name>
    <dbReference type="NCBI Taxonomy" id="573658"/>
    <lineage>
        <taxon>Bacteria</taxon>
        <taxon>Pseudomonadati</taxon>
        <taxon>Pseudomonadota</taxon>
        <taxon>Alphaproteobacteria</taxon>
        <taxon>Hyphomicrobiales</taxon>
        <taxon>Candidatus Hodgkinia</taxon>
    </lineage>
</organism>
<sequence length="423" mass="48346">MNIIKTNLVKLSKIMGFEYIQVPLMINNKIRPDLTSALVTLPFQQIPMLNYKFGQVFRPERHTDLGRTNQFEQFDFDITNLQITSSEMLLYLILNSFLSYLNLELCNLVLGNINILNGICDLLGVNCYPKKRSDVITILDKATNLSFTDLKQLLITGKHDEGGEFIYGAGLTPEVITHLLSKLWTHSIHPTFKINKVYTNLNQTFLGSFGVHELFSITLISTITGIKMPSLVINPLLARNLSYYTANIFELQPTCPCCNSFNVFVRVGSLLAGGRYDNLIHNQQGSIPSIGYSIGISRLLEYHSSISRCFKSPTINTVCICWSQLECFNPNILTNIANLKWLGLRIKLLGGVSLQTSIKFANNSDILLYKWQEGWLVKNMLTYQTLPNRILMFKLWKNVFSDQFWTNNLNINPRFIKYQQEQN</sequence>
<comment type="caution">
    <text evidence="1">The sequence shown here is derived from an EMBL/GenBank/DDBJ whole genome shotgun (WGS) entry which is preliminary data.</text>
</comment>
<dbReference type="SUPFAM" id="SSF55681">
    <property type="entry name" value="Class II aaRS and biotin synthetases"/>
    <property type="match status" value="1"/>
</dbReference>
<dbReference type="InterPro" id="IPR045864">
    <property type="entry name" value="aa-tRNA-synth_II/BPL/LPL"/>
</dbReference>
<gene>
    <name evidence="1" type="primary">hisS</name>
    <name evidence="1" type="ORF">alecur_16</name>
</gene>
<dbReference type="PANTHER" id="PTHR11476:SF7">
    <property type="entry name" value="HISTIDINE--TRNA LIGASE"/>
    <property type="match status" value="1"/>
</dbReference>
<dbReference type="Gene3D" id="3.30.930.10">
    <property type="entry name" value="Bira Bifunctional Protein, Domain 2"/>
    <property type="match status" value="1"/>
</dbReference>
<accession>A0ABX4MHM7</accession>
<evidence type="ECO:0000313" key="1">
    <source>
        <dbReference type="EMBL" id="PIM96594.1"/>
    </source>
</evidence>
<dbReference type="GO" id="GO:0016874">
    <property type="term" value="F:ligase activity"/>
    <property type="evidence" value="ECO:0007669"/>
    <property type="project" value="UniProtKB-KW"/>
</dbReference>
<name>A0ABX4MHM7_9HYPH</name>